<feature type="transmembrane region" description="Helical" evidence="11">
    <location>
        <begin position="403"/>
        <end position="426"/>
    </location>
</feature>
<evidence type="ECO:0008006" key="16">
    <source>
        <dbReference type="Google" id="ProtNLM"/>
    </source>
</evidence>
<dbReference type="Gene3D" id="1.20.1070.10">
    <property type="entry name" value="Rhodopsin 7-helix transmembrane proteins"/>
    <property type="match status" value="1"/>
</dbReference>
<reference evidence="14" key="2">
    <citation type="submission" date="2017-10" db="EMBL/GenBank/DDBJ databases">
        <title>Ladona fulva Genome sequencing and assembly.</title>
        <authorList>
            <person name="Murali S."/>
            <person name="Richards S."/>
            <person name="Bandaranaike D."/>
            <person name="Bellair M."/>
            <person name="Blankenburg K."/>
            <person name="Chao H."/>
            <person name="Dinh H."/>
            <person name="Doddapaneni H."/>
            <person name="Dugan-Rocha S."/>
            <person name="Elkadiri S."/>
            <person name="Gnanaolivu R."/>
            <person name="Hernandez B."/>
            <person name="Skinner E."/>
            <person name="Javaid M."/>
            <person name="Lee S."/>
            <person name="Li M."/>
            <person name="Ming W."/>
            <person name="Munidasa M."/>
            <person name="Muniz J."/>
            <person name="Nguyen L."/>
            <person name="Hughes D."/>
            <person name="Osuji N."/>
            <person name="Pu L.-L."/>
            <person name="Puazo M."/>
            <person name="Qu C."/>
            <person name="Quiroz J."/>
            <person name="Raj R."/>
            <person name="Weissenberger G."/>
            <person name="Xin Y."/>
            <person name="Zou X."/>
            <person name="Han Y."/>
            <person name="Worley K."/>
            <person name="Muzny D."/>
            <person name="Gibbs R."/>
        </authorList>
    </citation>
    <scope>NUCLEOTIDE SEQUENCE</scope>
    <source>
        <strain evidence="14">Sampled in the wild</strain>
    </source>
</reference>
<dbReference type="GO" id="GO:0007166">
    <property type="term" value="P:cell surface receptor signaling pathway"/>
    <property type="evidence" value="ECO:0007669"/>
    <property type="project" value="InterPro"/>
</dbReference>
<dbReference type="Pfam" id="PF00002">
    <property type="entry name" value="7tm_2"/>
    <property type="match status" value="1"/>
</dbReference>
<dbReference type="Proteomes" id="UP000792457">
    <property type="component" value="Unassembled WGS sequence"/>
</dbReference>
<evidence type="ECO:0000256" key="2">
    <source>
        <dbReference type="ARBA" id="ARBA00005314"/>
    </source>
</evidence>
<dbReference type="GO" id="GO:0005886">
    <property type="term" value="C:plasma membrane"/>
    <property type="evidence" value="ECO:0007669"/>
    <property type="project" value="UniProtKB-SubCell"/>
</dbReference>
<dbReference type="Pfam" id="PF02793">
    <property type="entry name" value="HRM"/>
    <property type="match status" value="1"/>
</dbReference>
<dbReference type="PROSITE" id="PS50227">
    <property type="entry name" value="G_PROTEIN_RECEP_F2_3"/>
    <property type="match status" value="1"/>
</dbReference>
<evidence type="ECO:0000259" key="12">
    <source>
        <dbReference type="PROSITE" id="PS50227"/>
    </source>
</evidence>
<keyword evidence="9" id="KW-0325">Glycoprotein</keyword>
<organism evidence="14 15">
    <name type="scientific">Ladona fulva</name>
    <name type="common">Scarce chaser dragonfly</name>
    <name type="synonym">Libellula fulva</name>
    <dbReference type="NCBI Taxonomy" id="123851"/>
    <lineage>
        <taxon>Eukaryota</taxon>
        <taxon>Metazoa</taxon>
        <taxon>Ecdysozoa</taxon>
        <taxon>Arthropoda</taxon>
        <taxon>Hexapoda</taxon>
        <taxon>Insecta</taxon>
        <taxon>Pterygota</taxon>
        <taxon>Palaeoptera</taxon>
        <taxon>Odonata</taxon>
        <taxon>Epiprocta</taxon>
        <taxon>Anisoptera</taxon>
        <taxon>Libelluloidea</taxon>
        <taxon>Libellulidae</taxon>
        <taxon>Ladona</taxon>
    </lineage>
</organism>
<evidence type="ECO:0000313" key="14">
    <source>
        <dbReference type="EMBL" id="KAG8223197.1"/>
    </source>
</evidence>
<evidence type="ECO:0000256" key="8">
    <source>
        <dbReference type="ARBA" id="ARBA00023170"/>
    </source>
</evidence>
<comment type="subcellular location">
    <subcellularLocation>
        <location evidence="1">Cell membrane</location>
        <topology evidence="1">Multi-pass membrane protein</topology>
    </subcellularLocation>
</comment>
<feature type="domain" description="G-protein coupled receptors family 2 profile 1" evidence="12">
    <location>
        <begin position="88"/>
        <end position="166"/>
    </location>
</feature>
<evidence type="ECO:0000256" key="7">
    <source>
        <dbReference type="ARBA" id="ARBA00023136"/>
    </source>
</evidence>
<keyword evidence="8" id="KW-0675">Receptor</keyword>
<evidence type="ECO:0000256" key="11">
    <source>
        <dbReference type="SAM" id="Phobius"/>
    </source>
</evidence>
<comment type="caution">
    <text evidence="14">The sequence shown here is derived from an EMBL/GenBank/DDBJ whole genome shotgun (WGS) entry which is preliminary data.</text>
</comment>
<dbReference type="InterPro" id="IPR017983">
    <property type="entry name" value="GPCR_2_secretin-like_CS"/>
</dbReference>
<protein>
    <recommendedName>
        <fullName evidence="16">Calcitonin receptor</fullName>
    </recommendedName>
</protein>
<evidence type="ECO:0000256" key="6">
    <source>
        <dbReference type="ARBA" id="ARBA00023040"/>
    </source>
</evidence>
<dbReference type="OrthoDB" id="5967113at2759"/>
<dbReference type="InterPro" id="IPR036445">
    <property type="entry name" value="GPCR_2_extracell_dom_sf"/>
</dbReference>
<dbReference type="PROSITE" id="PS00650">
    <property type="entry name" value="G_PROTEIN_RECEP_F2_2"/>
    <property type="match status" value="1"/>
</dbReference>
<reference evidence="14" key="1">
    <citation type="submission" date="2013-04" db="EMBL/GenBank/DDBJ databases">
        <authorList>
            <person name="Qu J."/>
            <person name="Murali S.C."/>
            <person name="Bandaranaike D."/>
            <person name="Bellair M."/>
            <person name="Blankenburg K."/>
            <person name="Chao H."/>
            <person name="Dinh H."/>
            <person name="Doddapaneni H."/>
            <person name="Downs B."/>
            <person name="Dugan-Rocha S."/>
            <person name="Elkadiri S."/>
            <person name="Gnanaolivu R.D."/>
            <person name="Hernandez B."/>
            <person name="Javaid M."/>
            <person name="Jayaseelan J.C."/>
            <person name="Lee S."/>
            <person name="Li M."/>
            <person name="Ming W."/>
            <person name="Munidasa M."/>
            <person name="Muniz J."/>
            <person name="Nguyen L."/>
            <person name="Ongeri F."/>
            <person name="Osuji N."/>
            <person name="Pu L.-L."/>
            <person name="Puazo M."/>
            <person name="Qu C."/>
            <person name="Quiroz J."/>
            <person name="Raj R."/>
            <person name="Weissenberger G."/>
            <person name="Xin Y."/>
            <person name="Zou X."/>
            <person name="Han Y."/>
            <person name="Richards S."/>
            <person name="Worley K."/>
            <person name="Muzny D."/>
            <person name="Gibbs R."/>
        </authorList>
    </citation>
    <scope>NUCLEOTIDE SEQUENCE</scope>
    <source>
        <strain evidence="14">Sampled in the wild</strain>
    </source>
</reference>
<dbReference type="PANTHER" id="PTHR45620">
    <property type="entry name" value="PDF RECEPTOR-LIKE PROTEIN-RELATED"/>
    <property type="match status" value="1"/>
</dbReference>
<evidence type="ECO:0000256" key="4">
    <source>
        <dbReference type="ARBA" id="ARBA00022692"/>
    </source>
</evidence>
<accession>A0A8K0JWJ1</accession>
<keyword evidence="15" id="KW-1185">Reference proteome</keyword>
<evidence type="ECO:0000256" key="9">
    <source>
        <dbReference type="ARBA" id="ARBA00023180"/>
    </source>
</evidence>
<dbReference type="PANTHER" id="PTHR45620:SF42">
    <property type="entry name" value="G-PROTEIN COUPLED RECEPTOR SEB-2"/>
    <property type="match status" value="1"/>
</dbReference>
<dbReference type="EMBL" id="KZ308154">
    <property type="protein sequence ID" value="KAG8223197.1"/>
    <property type="molecule type" value="Genomic_DNA"/>
</dbReference>
<dbReference type="GO" id="GO:0007188">
    <property type="term" value="P:adenylate cyclase-modulating G protein-coupled receptor signaling pathway"/>
    <property type="evidence" value="ECO:0007669"/>
    <property type="project" value="TreeGrafter"/>
</dbReference>
<dbReference type="GO" id="GO:0008528">
    <property type="term" value="F:G protein-coupled peptide receptor activity"/>
    <property type="evidence" value="ECO:0007669"/>
    <property type="project" value="TreeGrafter"/>
</dbReference>
<evidence type="ECO:0000256" key="1">
    <source>
        <dbReference type="ARBA" id="ARBA00004651"/>
    </source>
</evidence>
<keyword evidence="5 11" id="KW-1133">Transmembrane helix</keyword>
<feature type="domain" description="G-protein coupled receptors family 2 profile 2" evidence="13">
    <location>
        <begin position="171"/>
        <end position="427"/>
    </location>
</feature>
<dbReference type="InterPro" id="IPR001879">
    <property type="entry name" value="GPCR_2_extracellular_dom"/>
</dbReference>
<dbReference type="SUPFAM" id="SSF81321">
    <property type="entry name" value="Family A G protein-coupled receptor-like"/>
    <property type="match status" value="1"/>
</dbReference>
<dbReference type="SUPFAM" id="SSF111418">
    <property type="entry name" value="Hormone receptor domain"/>
    <property type="match status" value="1"/>
</dbReference>
<keyword evidence="3" id="KW-1003">Cell membrane</keyword>
<name>A0A8K0JWJ1_LADFU</name>
<dbReference type="AlphaFoldDB" id="A0A8K0JWJ1"/>
<evidence type="ECO:0000256" key="5">
    <source>
        <dbReference type="ARBA" id="ARBA00022989"/>
    </source>
</evidence>
<keyword evidence="4 11" id="KW-0812">Transmembrane</keyword>
<dbReference type="InterPro" id="IPR000832">
    <property type="entry name" value="GPCR_2_secretin-like"/>
</dbReference>
<evidence type="ECO:0000313" key="15">
    <source>
        <dbReference type="Proteomes" id="UP000792457"/>
    </source>
</evidence>
<dbReference type="PRINTS" id="PR00249">
    <property type="entry name" value="GPCRSECRETIN"/>
</dbReference>
<feature type="transmembrane region" description="Helical" evidence="11">
    <location>
        <begin position="336"/>
        <end position="354"/>
    </location>
</feature>
<gene>
    <name evidence="14" type="ORF">J437_LFUL000363</name>
</gene>
<feature type="transmembrane region" description="Helical" evidence="11">
    <location>
        <begin position="374"/>
        <end position="391"/>
    </location>
</feature>
<feature type="transmembrane region" description="Helical" evidence="11">
    <location>
        <begin position="286"/>
        <end position="308"/>
    </location>
</feature>
<dbReference type="InterPro" id="IPR017981">
    <property type="entry name" value="GPCR_2-like_7TM"/>
</dbReference>
<evidence type="ECO:0000259" key="13">
    <source>
        <dbReference type="PROSITE" id="PS50261"/>
    </source>
</evidence>
<proteinExistence type="inferred from homology"/>
<evidence type="ECO:0000256" key="3">
    <source>
        <dbReference type="ARBA" id="ARBA00022475"/>
    </source>
</evidence>
<feature type="transmembrane region" description="Helical" evidence="11">
    <location>
        <begin position="173"/>
        <end position="196"/>
    </location>
</feature>
<dbReference type="Gene3D" id="4.10.1240.10">
    <property type="entry name" value="GPCR, family 2, extracellular hormone receptor domain"/>
    <property type="match status" value="1"/>
</dbReference>
<sequence>MVLPVWKFPYYGTMGCYQYMNSLRFKPHMKFRPMLCGEYKIPCYRSPDGKEEVLFNHTDPRMQEIVRAVLRTEEYFQKWIQCSERSIECCDRIKDVDNVEGHCPPLWDAWYCWDKPAPPDTIQKGACPDFIYTSNPPSCTHFHEKECFHNGTWRAKTNYEPCSVAPEIYNRTVFHISVLSISVIASIPALIIFFCYRKLRVMRVALHRSLILAIALRNTLTIISKSTVILPETDVKTEGVMKNNGVPCRVLAFFENTAANLVFACMLLEGIYLHRLIAAALRGQPSMTPVIVAAAVVVLVPAISWAIVMGCLHDTDCWYLDADDTGFQWINDAPRLTMLLINTLLLADIVRVLITRLRTVTTANAGKFRRTAKATVFLMPLFGIQLLLTMVRPHTKDCTTENVYYFITYATDGLQGFLVVVIYCFLNKEVQELLSRTFKNCVAKLGIQRPKRDELSGRRATLLTNLPSQLQIPEGSTKSSPIAIISIPQVAPD</sequence>
<keyword evidence="6" id="KW-0297">G-protein coupled receptor</keyword>
<feature type="transmembrane region" description="Helical" evidence="11">
    <location>
        <begin position="250"/>
        <end position="274"/>
    </location>
</feature>
<evidence type="ECO:0000256" key="10">
    <source>
        <dbReference type="ARBA" id="ARBA00023224"/>
    </source>
</evidence>
<dbReference type="PROSITE" id="PS50261">
    <property type="entry name" value="G_PROTEIN_RECEP_F2_4"/>
    <property type="match status" value="1"/>
</dbReference>
<feature type="transmembrane region" description="Helical" evidence="11">
    <location>
        <begin position="208"/>
        <end position="230"/>
    </location>
</feature>
<comment type="similarity">
    <text evidence="2">Belongs to the G-protein coupled receptor 2 family.</text>
</comment>
<keyword evidence="10" id="KW-0807">Transducer</keyword>
<keyword evidence="7 11" id="KW-0472">Membrane</keyword>
<dbReference type="InterPro" id="IPR050332">
    <property type="entry name" value="GPCR_2"/>
</dbReference>